<keyword evidence="4" id="KW-0067">ATP-binding</keyword>
<evidence type="ECO:0000313" key="11">
    <source>
        <dbReference type="Proteomes" id="UP001217485"/>
    </source>
</evidence>
<dbReference type="SUPFAM" id="SSF81665">
    <property type="entry name" value="Calcium ATPase, transmembrane domain M"/>
    <property type="match status" value="1"/>
</dbReference>
<accession>A0ABT5C3T1</accession>
<dbReference type="SFLD" id="SFLDG00002">
    <property type="entry name" value="C1.7:_P-type_atpase_like"/>
    <property type="match status" value="1"/>
</dbReference>
<reference evidence="10 11" key="1">
    <citation type="submission" date="2023-01" db="EMBL/GenBank/DDBJ databases">
        <title>Minimal conservation of predation-associated metabolite biosynthetic gene clusters underscores biosynthetic potential of Myxococcota including descriptions for ten novel species: Archangium lansinium sp. nov., Myxococcus landrumus sp. nov., Nannocystis bai.</title>
        <authorList>
            <person name="Ahearne A."/>
            <person name="Stevens C."/>
            <person name="Dowd S."/>
        </authorList>
    </citation>
    <scope>NUCLEOTIDE SEQUENCE [LARGE SCALE GENOMIC DNA]</scope>
    <source>
        <strain evidence="10 11">WIWO2</strain>
    </source>
</reference>
<proteinExistence type="predicted"/>
<comment type="caution">
    <text evidence="10">The sequence shown here is derived from an EMBL/GenBank/DDBJ whole genome shotgun (WGS) entry which is preliminary data.</text>
</comment>
<keyword evidence="5" id="KW-1278">Translocase</keyword>
<keyword evidence="7 8" id="KW-0472">Membrane</keyword>
<dbReference type="SMART" id="SM00831">
    <property type="entry name" value="Cation_ATPase_N"/>
    <property type="match status" value="1"/>
</dbReference>
<dbReference type="SFLD" id="SFLDF00027">
    <property type="entry name" value="p-type_atpase"/>
    <property type="match status" value="1"/>
</dbReference>
<evidence type="ECO:0000256" key="8">
    <source>
        <dbReference type="SAM" id="Phobius"/>
    </source>
</evidence>
<dbReference type="Gene3D" id="3.40.1110.10">
    <property type="entry name" value="Calcium-transporting ATPase, cytoplasmic domain N"/>
    <property type="match status" value="1"/>
</dbReference>
<feature type="transmembrane region" description="Helical" evidence="8">
    <location>
        <begin position="790"/>
        <end position="813"/>
    </location>
</feature>
<keyword evidence="6 8" id="KW-1133">Transmembrane helix</keyword>
<feature type="transmembrane region" description="Helical" evidence="8">
    <location>
        <begin position="755"/>
        <end position="778"/>
    </location>
</feature>
<dbReference type="InterPro" id="IPR023299">
    <property type="entry name" value="ATPase_P-typ_cyto_dom_N"/>
</dbReference>
<dbReference type="Pfam" id="PF00702">
    <property type="entry name" value="Hydrolase"/>
    <property type="match status" value="1"/>
</dbReference>
<dbReference type="SUPFAM" id="SSF81653">
    <property type="entry name" value="Calcium ATPase, transduction domain A"/>
    <property type="match status" value="1"/>
</dbReference>
<feature type="transmembrane region" description="Helical" evidence="8">
    <location>
        <begin position="220"/>
        <end position="242"/>
    </location>
</feature>
<dbReference type="EMBL" id="JAQNDK010000002">
    <property type="protein sequence ID" value="MDC0679837.1"/>
    <property type="molecule type" value="Genomic_DNA"/>
</dbReference>
<dbReference type="Gene3D" id="3.40.50.1000">
    <property type="entry name" value="HAD superfamily/HAD-like"/>
    <property type="match status" value="2"/>
</dbReference>
<dbReference type="PROSITE" id="PS00154">
    <property type="entry name" value="ATPASE_E1_E2"/>
    <property type="match status" value="1"/>
</dbReference>
<evidence type="ECO:0000256" key="1">
    <source>
        <dbReference type="ARBA" id="ARBA00004141"/>
    </source>
</evidence>
<dbReference type="InterPro" id="IPR001757">
    <property type="entry name" value="P_typ_ATPase"/>
</dbReference>
<gene>
    <name evidence="10" type="ORF">POL72_19000</name>
</gene>
<organism evidence="10 11">
    <name type="scientific">Sorangium atrum</name>
    <dbReference type="NCBI Taxonomy" id="2995308"/>
    <lineage>
        <taxon>Bacteria</taxon>
        <taxon>Pseudomonadati</taxon>
        <taxon>Myxococcota</taxon>
        <taxon>Polyangia</taxon>
        <taxon>Polyangiales</taxon>
        <taxon>Polyangiaceae</taxon>
        <taxon>Sorangium</taxon>
    </lineage>
</organism>
<keyword evidence="2 8" id="KW-0812">Transmembrane</keyword>
<dbReference type="InterPro" id="IPR023298">
    <property type="entry name" value="ATPase_P-typ_TM_dom_sf"/>
</dbReference>
<protein>
    <submittedName>
        <fullName evidence="10">Cation-translocating P-type ATPase</fullName>
    </submittedName>
</protein>
<feature type="transmembrane region" description="Helical" evidence="8">
    <location>
        <begin position="691"/>
        <end position="711"/>
    </location>
</feature>
<dbReference type="InterPro" id="IPR023214">
    <property type="entry name" value="HAD_sf"/>
</dbReference>
<feature type="transmembrane region" description="Helical" evidence="8">
    <location>
        <begin position="248"/>
        <end position="273"/>
    </location>
</feature>
<sequence length="829" mass="89147">MTGLTQVEAARRLEEFGPNAIPESAPLPLWRRFVRQFRGPLNFILLFALVFDLGAWLYGGRRGWPVEALAIAAVLVLNAVLGVLQEYRSEHALARLKILAAPVAWTLRDGRLVHIPSRQLVPGDVVRVEAGERIPADGTLLEGLGVMIDESVLTGESIPVDKSLGAEVYSGTLLARGTGFLRVTGTGARSTMGRLAAVLGQIQADKTPLERRLDVLGDRITRWVGTLAALLLALGLIAEGLAHFVEVMIFAVALGVAAVPEGMPAVVTATLALGVQHMARRHAVVRRLSAVEALGSVTVIATDKTGTLTDNRMSVAALESDDPEAALAVLVFANDADAQAGAGDPLELGLLEYARSRRIDALAVRQAHPRLASRPFDSAWKFMRVTVASPTGPVSYFKGAPEVLLARAELSPEGRARWAQRAEEGAARGYRVLALARAPGEREDALEFLGLVMLWDPPRREVPEAIRKVQEAGVRVLMITGDHPATARAVAEAVGMASTEMLTGADIERLPVEDLRRAVRRVGVFARMSPEDKLRLVEALKADGNIVAVTGDGVNDAPALKRADVGIAMGQRGSDVAREVADLVLLDDNFASIVGAIEEGRGIHENIQKFIRYTFSTNVALVLLVVTGVIGSYVLGLRDESGMLLLPLTAFQILWINFVGDGPPALALALDRNPDVMSRPPRPPKSPLLDGPSAAFILATGGLKGSIGILLMTLVPRWGYGPVAIQSVLFLYESIVKLVSAYPSRRMVRPSRHNLTLHLSIGLGILLQLLTILVPALRRVLGLERLDVRAMVVLAIAIAATWAVAELVSWLIWRQLAARYVPREASRSS</sequence>
<comment type="subcellular location">
    <subcellularLocation>
        <location evidence="1">Membrane</location>
        <topology evidence="1">Multi-pass membrane protein</topology>
    </subcellularLocation>
</comment>
<feature type="transmembrane region" description="Helical" evidence="8">
    <location>
        <begin position="41"/>
        <end position="58"/>
    </location>
</feature>
<dbReference type="Pfam" id="PF00122">
    <property type="entry name" value="E1-E2_ATPase"/>
    <property type="match status" value="1"/>
</dbReference>
<evidence type="ECO:0000256" key="6">
    <source>
        <dbReference type="ARBA" id="ARBA00022989"/>
    </source>
</evidence>
<dbReference type="InterPro" id="IPR006068">
    <property type="entry name" value="ATPase_P-typ_cation-transptr_C"/>
</dbReference>
<dbReference type="SFLD" id="SFLDS00003">
    <property type="entry name" value="Haloacid_Dehalogenase"/>
    <property type="match status" value="1"/>
</dbReference>
<evidence type="ECO:0000256" key="7">
    <source>
        <dbReference type="ARBA" id="ARBA00023136"/>
    </source>
</evidence>
<dbReference type="Gene3D" id="2.70.150.10">
    <property type="entry name" value="Calcium-transporting ATPase, cytoplasmic transduction domain A"/>
    <property type="match status" value="1"/>
</dbReference>
<dbReference type="InterPro" id="IPR008250">
    <property type="entry name" value="ATPase_P-typ_transduc_dom_A_sf"/>
</dbReference>
<evidence type="ECO:0000259" key="9">
    <source>
        <dbReference type="SMART" id="SM00831"/>
    </source>
</evidence>
<feature type="domain" description="Cation-transporting P-type ATPase N-terminal" evidence="9">
    <location>
        <begin position="2"/>
        <end position="57"/>
    </location>
</feature>
<name>A0ABT5C3T1_9BACT</name>
<keyword evidence="3" id="KW-0547">Nucleotide-binding</keyword>
<keyword evidence="11" id="KW-1185">Reference proteome</keyword>
<dbReference type="InterPro" id="IPR018303">
    <property type="entry name" value="ATPase_P-typ_P_site"/>
</dbReference>
<dbReference type="InterPro" id="IPR004014">
    <property type="entry name" value="ATPase_P-typ_cation-transptr_N"/>
</dbReference>
<dbReference type="SUPFAM" id="SSF56784">
    <property type="entry name" value="HAD-like"/>
    <property type="match status" value="1"/>
</dbReference>
<dbReference type="PRINTS" id="PR00120">
    <property type="entry name" value="HATPASE"/>
</dbReference>
<dbReference type="SUPFAM" id="SSF81660">
    <property type="entry name" value="Metal cation-transporting ATPase, ATP-binding domain N"/>
    <property type="match status" value="1"/>
</dbReference>
<evidence type="ECO:0000256" key="3">
    <source>
        <dbReference type="ARBA" id="ARBA00022741"/>
    </source>
</evidence>
<evidence type="ECO:0000256" key="4">
    <source>
        <dbReference type="ARBA" id="ARBA00022840"/>
    </source>
</evidence>
<evidence type="ECO:0000256" key="5">
    <source>
        <dbReference type="ARBA" id="ARBA00022967"/>
    </source>
</evidence>
<dbReference type="Gene3D" id="1.20.1110.10">
    <property type="entry name" value="Calcium-transporting ATPase, transmembrane domain"/>
    <property type="match status" value="2"/>
</dbReference>
<dbReference type="InterPro" id="IPR036412">
    <property type="entry name" value="HAD-like_sf"/>
</dbReference>
<dbReference type="NCBIfam" id="TIGR01494">
    <property type="entry name" value="ATPase_P-type"/>
    <property type="match status" value="3"/>
</dbReference>
<dbReference type="InterPro" id="IPR059000">
    <property type="entry name" value="ATPase_P-type_domA"/>
</dbReference>
<feature type="transmembrane region" description="Helical" evidence="8">
    <location>
        <begin position="64"/>
        <end position="84"/>
    </location>
</feature>
<feature type="transmembrane region" description="Helical" evidence="8">
    <location>
        <begin position="615"/>
        <end position="636"/>
    </location>
</feature>
<dbReference type="RefSeq" id="WP_272096841.1">
    <property type="nucleotide sequence ID" value="NZ_JAQNDK010000002.1"/>
</dbReference>
<evidence type="ECO:0000313" key="10">
    <source>
        <dbReference type="EMBL" id="MDC0679837.1"/>
    </source>
</evidence>
<dbReference type="InterPro" id="IPR044492">
    <property type="entry name" value="P_typ_ATPase_HD_dom"/>
</dbReference>
<dbReference type="PRINTS" id="PR00119">
    <property type="entry name" value="CATATPASE"/>
</dbReference>
<evidence type="ECO:0000256" key="2">
    <source>
        <dbReference type="ARBA" id="ARBA00022692"/>
    </source>
</evidence>
<dbReference type="Pfam" id="PF00690">
    <property type="entry name" value="Cation_ATPase_N"/>
    <property type="match status" value="1"/>
</dbReference>
<dbReference type="Pfam" id="PF00689">
    <property type="entry name" value="Cation_ATPase_C"/>
    <property type="match status" value="1"/>
</dbReference>
<dbReference type="PANTHER" id="PTHR42861">
    <property type="entry name" value="CALCIUM-TRANSPORTING ATPASE"/>
    <property type="match status" value="1"/>
</dbReference>
<dbReference type="Proteomes" id="UP001217485">
    <property type="component" value="Unassembled WGS sequence"/>
</dbReference>